<evidence type="ECO:0000256" key="1">
    <source>
        <dbReference type="SAM" id="SignalP"/>
    </source>
</evidence>
<dbReference type="Proteomes" id="UP001162480">
    <property type="component" value="Chromosome 21"/>
</dbReference>
<sequence>MSFATTTLLFSLLVCTIQLSNAAEEKPSYWYPHDYPNPRKEQARCGRELTKPSWLCDPDKLLTETEAMKVDKLIASVRTKTRCPCYKCVNKNKGYLIMVALVGKMYRNVGNKNDSEERLLQDTKRFAKKLMRRWGGRSMCNEFVIILYSKADKVLYTVPEPNAAKILNETMVMKEQDHVKWYFGSEDHVGKGLIIMIEDYRDMFLKKYKERPMEDFMKADAKPYLQEKSEPKYHTNISEKRDKGG</sequence>
<proteinExistence type="predicted"/>
<evidence type="ECO:0000313" key="3">
    <source>
        <dbReference type="Proteomes" id="UP001162480"/>
    </source>
</evidence>
<dbReference type="PANTHER" id="PTHR33748">
    <property type="entry name" value="PROTEIN CBG04600"/>
    <property type="match status" value="1"/>
</dbReference>
<evidence type="ECO:0000313" key="2">
    <source>
        <dbReference type="EMBL" id="CAI9738567.1"/>
    </source>
</evidence>
<organism evidence="2 3">
    <name type="scientific">Octopus vulgaris</name>
    <name type="common">Common octopus</name>
    <dbReference type="NCBI Taxonomy" id="6645"/>
    <lineage>
        <taxon>Eukaryota</taxon>
        <taxon>Metazoa</taxon>
        <taxon>Spiralia</taxon>
        <taxon>Lophotrochozoa</taxon>
        <taxon>Mollusca</taxon>
        <taxon>Cephalopoda</taxon>
        <taxon>Coleoidea</taxon>
        <taxon>Octopodiformes</taxon>
        <taxon>Octopoda</taxon>
        <taxon>Incirrata</taxon>
        <taxon>Octopodidae</taxon>
        <taxon>Octopus</taxon>
    </lineage>
</organism>
<dbReference type="EMBL" id="OX597834">
    <property type="protein sequence ID" value="CAI9738567.1"/>
    <property type="molecule type" value="Genomic_DNA"/>
</dbReference>
<reference evidence="2" key="1">
    <citation type="submission" date="2023-08" db="EMBL/GenBank/DDBJ databases">
        <authorList>
            <person name="Alioto T."/>
            <person name="Alioto T."/>
            <person name="Gomez Garrido J."/>
        </authorList>
    </citation>
    <scope>NUCLEOTIDE SEQUENCE</scope>
</reference>
<dbReference type="PANTHER" id="PTHR33748:SF5">
    <property type="entry name" value="GROUND-LIKE DOMAIN-CONTAINING PROTEIN"/>
    <property type="match status" value="1"/>
</dbReference>
<feature type="signal peptide" evidence="1">
    <location>
        <begin position="1"/>
        <end position="22"/>
    </location>
</feature>
<dbReference type="Gene3D" id="3.10.310.50">
    <property type="match status" value="1"/>
</dbReference>
<name>A0AA36BRH4_OCTVU</name>
<feature type="chain" id="PRO_5041267522" evidence="1">
    <location>
        <begin position="23"/>
        <end position="245"/>
    </location>
</feature>
<dbReference type="AlphaFoldDB" id="A0AA36BRH4"/>
<keyword evidence="3" id="KW-1185">Reference proteome</keyword>
<keyword evidence="1" id="KW-0732">Signal</keyword>
<dbReference type="InterPro" id="IPR033438">
    <property type="entry name" value="MOLO1"/>
</dbReference>
<accession>A0AA36BRH4</accession>
<protein>
    <submittedName>
        <fullName evidence="2">Uncharacterized protein LOC106871943</fullName>
    </submittedName>
</protein>
<dbReference type="GO" id="GO:0005892">
    <property type="term" value="C:acetylcholine-gated channel complex"/>
    <property type="evidence" value="ECO:0007669"/>
    <property type="project" value="InterPro"/>
</dbReference>
<dbReference type="Pfam" id="PF17175">
    <property type="entry name" value="MOLO1"/>
    <property type="match status" value="1"/>
</dbReference>
<gene>
    <name evidence="2" type="ORF">OCTVUL_1B031659</name>
</gene>